<accession>A0A9W9VQ04</accession>
<evidence type="ECO:0000313" key="2">
    <source>
        <dbReference type="Proteomes" id="UP001147747"/>
    </source>
</evidence>
<comment type="caution">
    <text evidence="1">The sequence shown here is derived from an EMBL/GenBank/DDBJ whole genome shotgun (WGS) entry which is preliminary data.</text>
</comment>
<reference evidence="1" key="1">
    <citation type="submission" date="2022-12" db="EMBL/GenBank/DDBJ databases">
        <authorList>
            <person name="Petersen C."/>
        </authorList>
    </citation>
    <scope>NUCLEOTIDE SEQUENCE</scope>
    <source>
        <strain evidence="1">IBT 29677</strain>
    </source>
</reference>
<organism evidence="1 2">
    <name type="scientific">Penicillium cosmopolitanum</name>
    <dbReference type="NCBI Taxonomy" id="1131564"/>
    <lineage>
        <taxon>Eukaryota</taxon>
        <taxon>Fungi</taxon>
        <taxon>Dikarya</taxon>
        <taxon>Ascomycota</taxon>
        <taxon>Pezizomycotina</taxon>
        <taxon>Eurotiomycetes</taxon>
        <taxon>Eurotiomycetidae</taxon>
        <taxon>Eurotiales</taxon>
        <taxon>Aspergillaceae</taxon>
        <taxon>Penicillium</taxon>
    </lineage>
</organism>
<dbReference type="Proteomes" id="UP001147747">
    <property type="component" value="Unassembled WGS sequence"/>
</dbReference>
<reference evidence="1" key="2">
    <citation type="journal article" date="2023" name="IMA Fungus">
        <title>Comparative genomic study of the Penicillium genus elucidates a diverse pangenome and 15 lateral gene transfer events.</title>
        <authorList>
            <person name="Petersen C."/>
            <person name="Sorensen T."/>
            <person name="Nielsen M.R."/>
            <person name="Sondergaard T.E."/>
            <person name="Sorensen J.L."/>
            <person name="Fitzpatrick D.A."/>
            <person name="Frisvad J.C."/>
            <person name="Nielsen K.L."/>
        </authorList>
    </citation>
    <scope>NUCLEOTIDE SEQUENCE</scope>
    <source>
        <strain evidence="1">IBT 29677</strain>
    </source>
</reference>
<dbReference type="AlphaFoldDB" id="A0A9W9VQ04"/>
<dbReference type="GeneID" id="81373361"/>
<dbReference type="EMBL" id="JAPZBU010000009">
    <property type="protein sequence ID" value="KAJ5387203.1"/>
    <property type="molecule type" value="Genomic_DNA"/>
</dbReference>
<gene>
    <name evidence="1" type="ORF">N7509_009744</name>
</gene>
<name>A0A9W9VQ04_9EURO</name>
<dbReference type="RefSeq" id="XP_056485001.1">
    <property type="nucleotide sequence ID" value="XM_056634381.1"/>
</dbReference>
<proteinExistence type="predicted"/>
<dbReference type="OrthoDB" id="5429716at2759"/>
<keyword evidence="2" id="KW-1185">Reference proteome</keyword>
<evidence type="ECO:0000313" key="1">
    <source>
        <dbReference type="EMBL" id="KAJ5387203.1"/>
    </source>
</evidence>
<sequence>MTGLNVSVSAGWYTYTNLGPITTTFTPAPSCTTSGRVAVGYMNTDGGNLYLEYYTEPIKGLSFSGCTPTSTPSITATPTSTGYLTSEEQVSAFLAERISWRAYGQYYSPAMYCPSGWETIGMVGLDASSSLTSTDDVYYYMFNYEDKASVLKDILKPKETMAACCPSGMIADSTGLCYSLVKDYKPSVGYQVAVGYNYQYGTTTKVLTETSGTDTITKTRYHEYETGTTYQTDTYTATFDRAEQSPRYSAFSYAPVITMLYHESDLHSRSATSSATADSTSATNAAGRVSAVTSIWKGLGSVVGVWVAASALGAAMILPW</sequence>
<protein>
    <submittedName>
        <fullName evidence="1">Uncharacterized protein</fullName>
    </submittedName>
</protein>